<dbReference type="InterPro" id="IPR016134">
    <property type="entry name" value="Dockerin_dom"/>
</dbReference>
<evidence type="ECO:0000313" key="4">
    <source>
        <dbReference type="Proteomes" id="UP000245720"/>
    </source>
</evidence>
<feature type="domain" description="Dockerin" evidence="2">
    <location>
        <begin position="147"/>
        <end position="227"/>
    </location>
</feature>
<evidence type="ECO:0000259" key="2">
    <source>
        <dbReference type="PROSITE" id="PS51766"/>
    </source>
</evidence>
<feature type="signal peptide" evidence="1">
    <location>
        <begin position="1"/>
        <end position="30"/>
    </location>
</feature>
<accession>A0A315XYN8</accession>
<comment type="caution">
    <text evidence="3">The sequence shown here is derived from an EMBL/GenBank/DDBJ whole genome shotgun (WGS) entry which is preliminary data.</text>
</comment>
<evidence type="ECO:0000313" key="3">
    <source>
        <dbReference type="EMBL" id="PWJ12730.1"/>
    </source>
</evidence>
<gene>
    <name evidence="3" type="ORF">IE37_01815</name>
</gene>
<dbReference type="EMBL" id="QGDI01000006">
    <property type="protein sequence ID" value="PWJ12730.1"/>
    <property type="molecule type" value="Genomic_DNA"/>
</dbReference>
<organism evidence="3 4">
    <name type="scientific">Ruminococcus flavefaciens</name>
    <dbReference type="NCBI Taxonomy" id="1265"/>
    <lineage>
        <taxon>Bacteria</taxon>
        <taxon>Bacillati</taxon>
        <taxon>Bacillota</taxon>
        <taxon>Clostridia</taxon>
        <taxon>Eubacteriales</taxon>
        <taxon>Oscillospiraceae</taxon>
        <taxon>Ruminococcus</taxon>
    </lineage>
</organism>
<dbReference type="PROSITE" id="PS00018">
    <property type="entry name" value="EF_HAND_1"/>
    <property type="match status" value="1"/>
</dbReference>
<dbReference type="OrthoDB" id="1829066at2"/>
<name>A0A315XYN8_RUMFL</name>
<proteinExistence type="predicted"/>
<keyword evidence="1" id="KW-0732">Signal</keyword>
<dbReference type="InterPro" id="IPR036439">
    <property type="entry name" value="Dockerin_dom_sf"/>
</dbReference>
<dbReference type="Proteomes" id="UP000245720">
    <property type="component" value="Unassembled WGS sequence"/>
</dbReference>
<reference evidence="3 4" key="1">
    <citation type="submission" date="2018-05" db="EMBL/GenBank/DDBJ databases">
        <title>The Hungate 1000. A catalogue of reference genomes from the rumen microbiome.</title>
        <authorList>
            <person name="Kelly W."/>
        </authorList>
    </citation>
    <scope>NUCLEOTIDE SEQUENCE [LARGE SCALE GENOMIC DNA]</scope>
    <source>
        <strain evidence="3 4">SAb67</strain>
    </source>
</reference>
<sequence>MKKTFKKIAATLSAAVMCAIPMASALSANAAAGPNARCTMRKIYWIDSTAYVKKINVGFTNVREGCSPATITAIAAGTPSFGGSAGDVYYNCGGTLTANGSNYIKGAAVSFSVLCNSPSCYEEGRNVYCYAYKAGGVQSYNSVHTVPAFLVGDINKDGYVNGSDSGILNTGLCQNAFTNVSYDGVVTINSNNYYYYTFDIDDNGVVNANDLTMLRKYESSSTYKFER</sequence>
<dbReference type="Gene3D" id="1.10.1330.10">
    <property type="entry name" value="Dockerin domain"/>
    <property type="match status" value="1"/>
</dbReference>
<protein>
    <recommendedName>
        <fullName evidence="2">Dockerin domain-containing protein</fullName>
    </recommendedName>
</protein>
<dbReference type="SUPFAM" id="SSF63446">
    <property type="entry name" value="Type I dockerin domain"/>
    <property type="match status" value="1"/>
</dbReference>
<evidence type="ECO:0000256" key="1">
    <source>
        <dbReference type="SAM" id="SignalP"/>
    </source>
</evidence>
<dbReference type="PROSITE" id="PS51766">
    <property type="entry name" value="DOCKERIN"/>
    <property type="match status" value="1"/>
</dbReference>
<dbReference type="InterPro" id="IPR018247">
    <property type="entry name" value="EF_Hand_1_Ca_BS"/>
</dbReference>
<dbReference type="RefSeq" id="WP_109726576.1">
    <property type="nucleotide sequence ID" value="NZ_CACVSX010000009.1"/>
</dbReference>
<dbReference type="AlphaFoldDB" id="A0A315XYN8"/>
<dbReference type="GO" id="GO:0000272">
    <property type="term" value="P:polysaccharide catabolic process"/>
    <property type="evidence" value="ECO:0007669"/>
    <property type="project" value="InterPro"/>
</dbReference>
<feature type="chain" id="PRO_5016436975" description="Dockerin domain-containing protein" evidence="1">
    <location>
        <begin position="31"/>
        <end position="227"/>
    </location>
</feature>